<dbReference type="RefSeq" id="WP_322776852.1">
    <property type="nucleotide sequence ID" value="NZ_JARJFB010000064.1"/>
</dbReference>
<dbReference type="EC" id="5.1.1.1" evidence="3 6"/>
<dbReference type="HAMAP" id="MF_01201">
    <property type="entry name" value="Ala_racemase"/>
    <property type="match status" value="1"/>
</dbReference>
<keyword evidence="4 6" id="KW-0663">Pyridoxal phosphate</keyword>
<dbReference type="InterPro" id="IPR001608">
    <property type="entry name" value="Ala_racemase_N"/>
</dbReference>
<comment type="function">
    <text evidence="6">Catalyzes the interconversion of L-alanine and D-alanine. May also act on other amino acids.</text>
</comment>
<evidence type="ECO:0000256" key="6">
    <source>
        <dbReference type="HAMAP-Rule" id="MF_01201"/>
    </source>
</evidence>
<dbReference type="PANTHER" id="PTHR30511">
    <property type="entry name" value="ALANINE RACEMASE"/>
    <property type="match status" value="1"/>
</dbReference>
<evidence type="ECO:0000256" key="3">
    <source>
        <dbReference type="ARBA" id="ARBA00013089"/>
    </source>
</evidence>
<proteinExistence type="inferred from homology"/>
<comment type="catalytic activity">
    <reaction evidence="1 6">
        <text>L-alanine = D-alanine</text>
        <dbReference type="Rhea" id="RHEA:20249"/>
        <dbReference type="ChEBI" id="CHEBI:57416"/>
        <dbReference type="ChEBI" id="CHEBI:57972"/>
        <dbReference type="EC" id="5.1.1.1"/>
    </reaction>
</comment>
<feature type="active site" description="Proton acceptor; specific for D-alanine" evidence="6">
    <location>
        <position position="36"/>
    </location>
</feature>
<dbReference type="EMBL" id="JARJFB010000064">
    <property type="protein sequence ID" value="MEA0970955.1"/>
    <property type="molecule type" value="Genomic_DNA"/>
</dbReference>
<dbReference type="SUPFAM" id="SSF50621">
    <property type="entry name" value="Alanine racemase C-terminal domain-like"/>
    <property type="match status" value="1"/>
</dbReference>
<evidence type="ECO:0000256" key="1">
    <source>
        <dbReference type="ARBA" id="ARBA00000316"/>
    </source>
</evidence>
<reference evidence="8 9" key="1">
    <citation type="submission" date="2023-03" db="EMBL/GenBank/DDBJ databases">
        <title>Host association and intracellularity evolved multiple times independently in the Rickettsiales.</title>
        <authorList>
            <person name="Castelli M."/>
            <person name="Nardi T."/>
            <person name="Gammuto L."/>
            <person name="Bellinzona G."/>
            <person name="Sabaneyeva E."/>
            <person name="Potekhin A."/>
            <person name="Serra V."/>
            <person name="Petroni G."/>
            <person name="Sassera D."/>
        </authorList>
    </citation>
    <scope>NUCLEOTIDE SEQUENCE [LARGE SCALE GENOMIC DNA]</scope>
    <source>
        <strain evidence="8 9">Sr 2-6</strain>
    </source>
</reference>
<dbReference type="InterPro" id="IPR029066">
    <property type="entry name" value="PLP-binding_barrel"/>
</dbReference>
<evidence type="ECO:0000313" key="8">
    <source>
        <dbReference type="EMBL" id="MEA0970955.1"/>
    </source>
</evidence>
<feature type="binding site" evidence="6">
    <location>
        <position position="303"/>
    </location>
    <ligand>
        <name>substrate</name>
    </ligand>
</feature>
<dbReference type="NCBIfam" id="TIGR00492">
    <property type="entry name" value="alr"/>
    <property type="match status" value="1"/>
</dbReference>
<dbReference type="CDD" id="cd00430">
    <property type="entry name" value="PLPDE_III_AR"/>
    <property type="match status" value="1"/>
</dbReference>
<feature type="binding site" evidence="6">
    <location>
        <position position="135"/>
    </location>
    <ligand>
        <name>substrate</name>
    </ligand>
</feature>
<evidence type="ECO:0000256" key="2">
    <source>
        <dbReference type="ARBA" id="ARBA00001933"/>
    </source>
</evidence>
<dbReference type="SUPFAM" id="SSF51419">
    <property type="entry name" value="PLP-binding barrel"/>
    <property type="match status" value="1"/>
</dbReference>
<evidence type="ECO:0000313" key="9">
    <source>
        <dbReference type="Proteomes" id="UP001291687"/>
    </source>
</evidence>
<feature type="active site" description="Proton acceptor; specific for L-alanine" evidence="6">
    <location>
        <position position="253"/>
    </location>
</feature>
<accession>A0ABU5NCS6</accession>
<feature type="modified residue" description="N6-(pyridoxal phosphate)lysine" evidence="6">
    <location>
        <position position="36"/>
    </location>
</feature>
<dbReference type="PANTHER" id="PTHR30511:SF0">
    <property type="entry name" value="ALANINE RACEMASE, CATABOLIC-RELATED"/>
    <property type="match status" value="1"/>
</dbReference>
<dbReference type="NCBIfam" id="NF000792">
    <property type="entry name" value="PRK00053.2-3"/>
    <property type="match status" value="1"/>
</dbReference>
<comment type="cofactor">
    <cofactor evidence="2 6">
        <name>pyridoxal 5'-phosphate</name>
        <dbReference type="ChEBI" id="CHEBI:597326"/>
    </cofactor>
</comment>
<sequence length="362" mass="39959">MISSKCTLQIRLDVIEENYRALSMLCPNSETGAVVKANCYGLGMKQISPVLKKSGCKHFFVANIEEGVSLRKILGADINIFVLNGVFSGETKAFKEHGLVPILNHFAQIRVWQEFAFKLHQPLPCFIHFDTGMNRLGMPESESINLVQEDTAGLDVLCVMSQLVSGEESDNLYNKKQLEKFTKLASKFPNAKRSLANSSGIFLGLDYQFDLVRPGAALYGINPTNELAIKNPVQLFAPIIQMHQLPSGESVGYNSTYTNSTIESCSIATIPIGYADGFSRHLSNKFTVYINGHKAPIIGRVSMDLVSIDVSLVPAEEVFLGQRVEVIGDNCTPDKIAQIAQTNAHEILTGLGDRFDRIYTYK</sequence>
<dbReference type="Gene3D" id="2.40.37.10">
    <property type="entry name" value="Lyase, Ornithine Decarboxylase, Chain A, domain 1"/>
    <property type="match status" value="1"/>
</dbReference>
<dbReference type="Pfam" id="PF00842">
    <property type="entry name" value="Ala_racemase_C"/>
    <property type="match status" value="1"/>
</dbReference>
<dbReference type="InterPro" id="IPR009006">
    <property type="entry name" value="Ala_racemase/Decarboxylase_C"/>
</dbReference>
<evidence type="ECO:0000259" key="7">
    <source>
        <dbReference type="SMART" id="SM01005"/>
    </source>
</evidence>
<comment type="caution">
    <text evidence="8">The sequence shown here is derived from an EMBL/GenBank/DDBJ whole genome shotgun (WGS) entry which is preliminary data.</text>
</comment>
<comment type="pathway">
    <text evidence="6">Amino-acid biosynthesis; D-alanine biosynthesis; D-alanine from L-alanine: step 1/1.</text>
</comment>
<dbReference type="Proteomes" id="UP001291687">
    <property type="component" value="Unassembled WGS sequence"/>
</dbReference>
<dbReference type="PRINTS" id="PR00992">
    <property type="entry name" value="ALARACEMASE"/>
</dbReference>
<feature type="domain" description="Alanine racemase C-terminal" evidence="7">
    <location>
        <begin position="232"/>
        <end position="360"/>
    </location>
</feature>
<dbReference type="Pfam" id="PF01168">
    <property type="entry name" value="Ala_racemase_N"/>
    <property type="match status" value="1"/>
</dbReference>
<organism evidence="8 9">
    <name type="scientific">Candidatus Megaera venefica</name>
    <dbReference type="NCBI Taxonomy" id="2055910"/>
    <lineage>
        <taxon>Bacteria</taxon>
        <taxon>Pseudomonadati</taxon>
        <taxon>Pseudomonadota</taxon>
        <taxon>Alphaproteobacteria</taxon>
        <taxon>Rickettsiales</taxon>
        <taxon>Rickettsiaceae</taxon>
        <taxon>Candidatus Megaera</taxon>
    </lineage>
</organism>
<comment type="similarity">
    <text evidence="6">Belongs to the alanine racemase family.</text>
</comment>
<dbReference type="InterPro" id="IPR000821">
    <property type="entry name" value="Ala_racemase"/>
</dbReference>
<gene>
    <name evidence="8" type="ORF">Megvenef_00924</name>
</gene>
<evidence type="ECO:0000256" key="5">
    <source>
        <dbReference type="ARBA" id="ARBA00023235"/>
    </source>
</evidence>
<dbReference type="InterPro" id="IPR011079">
    <property type="entry name" value="Ala_racemase_C"/>
</dbReference>
<name>A0ABU5NCS6_9RICK</name>
<evidence type="ECO:0000256" key="4">
    <source>
        <dbReference type="ARBA" id="ARBA00022898"/>
    </source>
</evidence>
<keyword evidence="9" id="KW-1185">Reference proteome</keyword>
<keyword evidence="5 6" id="KW-0413">Isomerase</keyword>
<protein>
    <recommendedName>
        <fullName evidence="3 6">Alanine racemase</fullName>
        <ecNumber evidence="3 6">5.1.1.1</ecNumber>
    </recommendedName>
</protein>
<dbReference type="Gene3D" id="3.20.20.10">
    <property type="entry name" value="Alanine racemase"/>
    <property type="match status" value="1"/>
</dbReference>
<dbReference type="SMART" id="SM01005">
    <property type="entry name" value="Ala_racemase_C"/>
    <property type="match status" value="1"/>
</dbReference>